<reference evidence="1 2" key="1">
    <citation type="journal article" date="2015" name="Stand. Genomic Sci.">
        <title>High quality draft genome sequence of the moderately halophilic bacterium Pontibacillus yanchengensis Y32(T) and comparison among Pontibacillus genomes.</title>
        <authorList>
            <person name="Huang J."/>
            <person name="Qiao Z.X."/>
            <person name="Tang J.W."/>
            <person name="Wang G."/>
        </authorList>
    </citation>
    <scope>NUCLEOTIDE SEQUENCE [LARGE SCALE GENOMIC DNA]</scope>
    <source>
        <strain evidence="1 2">Y32</strain>
    </source>
</reference>
<gene>
    <name evidence="1" type="ORF">N782_04680</name>
</gene>
<name>A0A0A2TGG3_9BACI</name>
<dbReference type="Proteomes" id="UP000030147">
    <property type="component" value="Unassembled WGS sequence"/>
</dbReference>
<keyword evidence="2" id="KW-1185">Reference proteome</keyword>
<organism evidence="1 2">
    <name type="scientific">Pontibacillus yanchengensis Y32</name>
    <dbReference type="NCBI Taxonomy" id="1385514"/>
    <lineage>
        <taxon>Bacteria</taxon>
        <taxon>Bacillati</taxon>
        <taxon>Bacillota</taxon>
        <taxon>Bacilli</taxon>
        <taxon>Bacillales</taxon>
        <taxon>Bacillaceae</taxon>
        <taxon>Pontibacillus</taxon>
    </lineage>
</organism>
<dbReference type="GO" id="GO:0006508">
    <property type="term" value="P:proteolysis"/>
    <property type="evidence" value="ECO:0007669"/>
    <property type="project" value="InterPro"/>
</dbReference>
<evidence type="ECO:0000313" key="2">
    <source>
        <dbReference type="Proteomes" id="UP000030147"/>
    </source>
</evidence>
<dbReference type="InterPro" id="IPR032466">
    <property type="entry name" value="Metal_Hydrolase"/>
</dbReference>
<dbReference type="STRING" id="1385514.N782_04680"/>
<dbReference type="OrthoDB" id="9804920at2"/>
<evidence type="ECO:0000313" key="1">
    <source>
        <dbReference type="EMBL" id="KGP73518.1"/>
    </source>
</evidence>
<dbReference type="CDD" id="cd01301">
    <property type="entry name" value="rDP_like"/>
    <property type="match status" value="1"/>
</dbReference>
<comment type="caution">
    <text evidence="1">The sequence shown here is derived from an EMBL/GenBank/DDBJ whole genome shotgun (WGS) entry which is preliminary data.</text>
</comment>
<dbReference type="EMBL" id="AVBF01000012">
    <property type="protein sequence ID" value="KGP73518.1"/>
    <property type="molecule type" value="Genomic_DNA"/>
</dbReference>
<dbReference type="RefSeq" id="WP_036817536.1">
    <property type="nucleotide sequence ID" value="NZ_AVBF01000012.1"/>
</dbReference>
<proteinExistence type="predicted"/>
<protein>
    <submittedName>
        <fullName evidence="1">Diguanylate cyclase</fullName>
    </submittedName>
</protein>
<dbReference type="InterPro" id="IPR008257">
    <property type="entry name" value="Pept_M19"/>
</dbReference>
<dbReference type="SUPFAM" id="SSF51556">
    <property type="entry name" value="Metallo-dependent hydrolases"/>
    <property type="match status" value="1"/>
</dbReference>
<dbReference type="PANTHER" id="PTHR10443:SF12">
    <property type="entry name" value="DIPEPTIDASE"/>
    <property type="match status" value="1"/>
</dbReference>
<dbReference type="eggNOG" id="COG2355">
    <property type="taxonomic scope" value="Bacteria"/>
</dbReference>
<dbReference type="AlphaFoldDB" id="A0A0A2TGG3"/>
<dbReference type="Gene3D" id="3.20.20.140">
    <property type="entry name" value="Metal-dependent hydrolases"/>
    <property type="match status" value="1"/>
</dbReference>
<dbReference type="Pfam" id="PF01244">
    <property type="entry name" value="Peptidase_M19"/>
    <property type="match status" value="1"/>
</dbReference>
<sequence length="307" mass="34889">MIIDSHCDVLLKLWEDPKRSFYNSPDLRVNYKKWMDNSVKVQCFAIFVPDYVPSSEQYSVALEMVDLFYERIINPYQNIKLITCQQDILDLTPNETGALLTLEGCHPIGEELVKLKTLIRLGVRAVGLTWNQANAVCDGIGEERGAGLSSFGVKVVHELNKQRIWTDLSHISYKGFWDTMKIAKFPMASHSNAYTLTPHRRNLDDLQLKELIRRNAYIGITYVADFLSVDGEASVDDVIEHILYVLSLGGEYSVGLGSDFDGTESIIKHLYDYQDYDSFAQLLKRTLSPSIFSKVTHGNFIDAFSRI</sequence>
<accession>A0A0A2TGG3</accession>
<dbReference type="PANTHER" id="PTHR10443">
    <property type="entry name" value="MICROSOMAL DIPEPTIDASE"/>
    <property type="match status" value="1"/>
</dbReference>
<dbReference type="PROSITE" id="PS51365">
    <property type="entry name" value="RENAL_DIPEPTIDASE_2"/>
    <property type="match status" value="1"/>
</dbReference>
<dbReference type="GO" id="GO:0070573">
    <property type="term" value="F:metallodipeptidase activity"/>
    <property type="evidence" value="ECO:0007669"/>
    <property type="project" value="InterPro"/>
</dbReference>